<evidence type="ECO:0000256" key="8">
    <source>
        <dbReference type="ARBA" id="ARBA00023242"/>
    </source>
</evidence>
<organism evidence="11">
    <name type="scientific">Oikopleura dioica</name>
    <name type="common">Tunicate</name>
    <dbReference type="NCBI Taxonomy" id="34765"/>
    <lineage>
        <taxon>Eukaryota</taxon>
        <taxon>Metazoa</taxon>
        <taxon>Chordata</taxon>
        <taxon>Tunicata</taxon>
        <taxon>Appendicularia</taxon>
        <taxon>Copelata</taxon>
        <taxon>Oikopleuridae</taxon>
        <taxon>Oikopleura</taxon>
    </lineage>
</organism>
<protein>
    <recommendedName>
        <fullName evidence="10">C2H2-type domain-containing protein</fullName>
    </recommendedName>
</protein>
<keyword evidence="8" id="KW-0539">Nucleus</keyword>
<dbReference type="GO" id="GO:0000981">
    <property type="term" value="F:DNA-binding transcription factor activity, RNA polymerase II-specific"/>
    <property type="evidence" value="ECO:0007669"/>
    <property type="project" value="TreeGrafter"/>
</dbReference>
<evidence type="ECO:0000256" key="9">
    <source>
        <dbReference type="PROSITE-ProRule" id="PRU00042"/>
    </source>
</evidence>
<keyword evidence="4 9" id="KW-0863">Zinc-finger</keyword>
<evidence type="ECO:0000256" key="4">
    <source>
        <dbReference type="ARBA" id="ARBA00022771"/>
    </source>
</evidence>
<evidence type="ECO:0000256" key="1">
    <source>
        <dbReference type="ARBA" id="ARBA00004123"/>
    </source>
</evidence>
<proteinExistence type="predicted"/>
<accession>E4XDR2</accession>
<keyword evidence="7" id="KW-0804">Transcription</keyword>
<evidence type="ECO:0000313" key="13">
    <source>
        <dbReference type="Proteomes" id="UP000001307"/>
    </source>
</evidence>
<keyword evidence="5" id="KW-0862">Zinc</keyword>
<dbReference type="FunFam" id="3.30.160.60:FF:002402">
    <property type="entry name" value="Zinc finger protein 347"/>
    <property type="match status" value="1"/>
</dbReference>
<dbReference type="InterPro" id="IPR036236">
    <property type="entry name" value="Znf_C2H2_sf"/>
</dbReference>
<dbReference type="SUPFAM" id="SSF57667">
    <property type="entry name" value="beta-beta-alpha zinc fingers"/>
    <property type="match status" value="1"/>
</dbReference>
<feature type="domain" description="C2H2-type" evidence="10">
    <location>
        <begin position="92"/>
        <end position="119"/>
    </location>
</feature>
<dbReference type="InterPro" id="IPR013087">
    <property type="entry name" value="Znf_C2H2_type"/>
</dbReference>
<gene>
    <name evidence="11" type="ORF">GSOID_T00008310001</name>
    <name evidence="12" type="ORF">GSOID_T00021896001</name>
</gene>
<dbReference type="PANTHER" id="PTHR24409:SF295">
    <property type="entry name" value="AZ2-RELATED"/>
    <property type="match status" value="1"/>
</dbReference>
<evidence type="ECO:0000259" key="10">
    <source>
        <dbReference type="PROSITE" id="PS50157"/>
    </source>
</evidence>
<dbReference type="Proteomes" id="UP000001307">
    <property type="component" value="Unassembled WGS sequence"/>
</dbReference>
<dbReference type="GO" id="GO:0008270">
    <property type="term" value="F:zinc ion binding"/>
    <property type="evidence" value="ECO:0007669"/>
    <property type="project" value="UniProtKB-KW"/>
</dbReference>
<evidence type="ECO:0000256" key="7">
    <source>
        <dbReference type="ARBA" id="ARBA00023163"/>
    </source>
</evidence>
<evidence type="ECO:0000313" key="12">
    <source>
        <dbReference type="EMBL" id="CBY33922.1"/>
    </source>
</evidence>
<dbReference type="PROSITE" id="PS00028">
    <property type="entry name" value="ZINC_FINGER_C2H2_1"/>
    <property type="match status" value="2"/>
</dbReference>
<dbReference type="OrthoDB" id="427030at2759"/>
<keyword evidence="3" id="KW-0677">Repeat</keyword>
<keyword evidence="6" id="KW-0805">Transcription regulation</keyword>
<evidence type="ECO:0000256" key="2">
    <source>
        <dbReference type="ARBA" id="ARBA00022723"/>
    </source>
</evidence>
<dbReference type="EMBL" id="FN653040">
    <property type="protein sequence ID" value="CBY19301.1"/>
    <property type="molecule type" value="Genomic_DNA"/>
</dbReference>
<keyword evidence="13" id="KW-1185">Reference proteome</keyword>
<dbReference type="Pfam" id="PF00096">
    <property type="entry name" value="zf-C2H2"/>
    <property type="match status" value="2"/>
</dbReference>
<evidence type="ECO:0000256" key="6">
    <source>
        <dbReference type="ARBA" id="ARBA00023015"/>
    </source>
</evidence>
<evidence type="ECO:0000256" key="5">
    <source>
        <dbReference type="ARBA" id="ARBA00022833"/>
    </source>
</evidence>
<dbReference type="FunFam" id="3.30.160.60:FF:000130">
    <property type="entry name" value="Spalt-like transcription factor 4"/>
    <property type="match status" value="1"/>
</dbReference>
<evidence type="ECO:0000313" key="11">
    <source>
        <dbReference type="EMBL" id="CBY19301.1"/>
    </source>
</evidence>
<dbReference type="GO" id="GO:0005634">
    <property type="term" value="C:nucleus"/>
    <property type="evidence" value="ECO:0007669"/>
    <property type="project" value="UniProtKB-SubCell"/>
</dbReference>
<dbReference type="InParanoid" id="E4XDR2"/>
<dbReference type="EMBL" id="FN654459">
    <property type="protein sequence ID" value="CBY33922.1"/>
    <property type="molecule type" value="Genomic_DNA"/>
</dbReference>
<reference evidence="11" key="1">
    <citation type="journal article" date="2010" name="Science">
        <title>Plasticity of animal genome architecture unmasked by rapid evolution of a pelagic tunicate.</title>
        <authorList>
            <person name="Denoeud F."/>
            <person name="Henriet S."/>
            <person name="Mungpakdee S."/>
            <person name="Aury J.M."/>
            <person name="Da Silva C."/>
            <person name="Brinkmann H."/>
            <person name="Mikhaleva J."/>
            <person name="Olsen L.C."/>
            <person name="Jubin C."/>
            <person name="Canestro C."/>
            <person name="Bouquet J.M."/>
            <person name="Danks G."/>
            <person name="Poulain J."/>
            <person name="Campsteijn C."/>
            <person name="Adamski M."/>
            <person name="Cross I."/>
            <person name="Yadetie F."/>
            <person name="Muffato M."/>
            <person name="Louis A."/>
            <person name="Butcher S."/>
            <person name="Tsagkogeorga G."/>
            <person name="Konrad A."/>
            <person name="Singh S."/>
            <person name="Jensen M.F."/>
            <person name="Cong E.H."/>
            <person name="Eikeseth-Otteraa H."/>
            <person name="Noel B."/>
            <person name="Anthouard V."/>
            <person name="Porcel B.M."/>
            <person name="Kachouri-Lafond R."/>
            <person name="Nishino A."/>
            <person name="Ugolini M."/>
            <person name="Chourrout P."/>
            <person name="Nishida H."/>
            <person name="Aasland R."/>
            <person name="Huzurbazar S."/>
            <person name="Westhof E."/>
            <person name="Delsuc F."/>
            <person name="Lehrach H."/>
            <person name="Reinhardt R."/>
            <person name="Weissenbach J."/>
            <person name="Roy S.W."/>
            <person name="Artiguenave F."/>
            <person name="Postlethwait J.H."/>
            <person name="Manak J.R."/>
            <person name="Thompson E.M."/>
            <person name="Jaillon O."/>
            <person name="Du Pasquier L."/>
            <person name="Boudinot P."/>
            <person name="Liberles D.A."/>
            <person name="Volff J.N."/>
            <person name="Philippe H."/>
            <person name="Lenhard B."/>
            <person name="Roest Crollius H."/>
            <person name="Wincker P."/>
            <person name="Chourrout D."/>
        </authorList>
    </citation>
    <scope>NUCLEOTIDE SEQUENCE [LARGE SCALE GENOMIC DNA]</scope>
</reference>
<name>E4XDR2_OIKDI</name>
<feature type="domain" description="C2H2-type" evidence="10">
    <location>
        <begin position="120"/>
        <end position="142"/>
    </location>
</feature>
<dbReference type="GO" id="GO:0000977">
    <property type="term" value="F:RNA polymerase II transcription regulatory region sequence-specific DNA binding"/>
    <property type="evidence" value="ECO:0007669"/>
    <property type="project" value="TreeGrafter"/>
</dbReference>
<comment type="subcellular location">
    <subcellularLocation>
        <location evidence="1">Nucleus</location>
    </subcellularLocation>
</comment>
<dbReference type="AlphaFoldDB" id="E4XDR2"/>
<evidence type="ECO:0000256" key="3">
    <source>
        <dbReference type="ARBA" id="ARBA00022737"/>
    </source>
</evidence>
<sequence length="203" mass="22995">MALQRQQLLNNLMVLQQALLDRPNTVTQTTTASSSIQNSTSYNESSINCESEVGTSEYFSDTSSFLSTSEATSTAAFLATATKQQICKNTKKSCSFCPAKFKSNTDLARHERIHTGEKPFKCFVCHRRFNRKGNMEKHVGTHFKGPEKLQFKTHREPSKQLSCSCGKSFRSRGFYERHQDKCKSLSNCVKVEEQLIDVENDIE</sequence>
<keyword evidence="2" id="KW-0479">Metal-binding</keyword>
<dbReference type="Proteomes" id="UP000011014">
    <property type="component" value="Unassembled WGS sequence"/>
</dbReference>
<dbReference type="PROSITE" id="PS50157">
    <property type="entry name" value="ZINC_FINGER_C2H2_2"/>
    <property type="match status" value="2"/>
</dbReference>
<dbReference type="SMART" id="SM00355">
    <property type="entry name" value="ZnF_C2H2"/>
    <property type="match status" value="2"/>
</dbReference>
<dbReference type="PANTHER" id="PTHR24409">
    <property type="entry name" value="ZINC FINGER PROTEIN 142"/>
    <property type="match status" value="1"/>
</dbReference>
<dbReference type="Gene3D" id="3.30.160.60">
    <property type="entry name" value="Classic Zinc Finger"/>
    <property type="match status" value="2"/>
</dbReference>